<dbReference type="AlphaFoldDB" id="A0A8K1CC51"/>
<dbReference type="Proteomes" id="UP000794436">
    <property type="component" value="Unassembled WGS sequence"/>
</dbReference>
<keyword evidence="2" id="KW-1185">Reference proteome</keyword>
<dbReference type="OrthoDB" id="59979at2759"/>
<name>A0A8K1CC51_PYTOL</name>
<gene>
    <name evidence="1" type="ORF">Poli38472_000711</name>
</gene>
<organism evidence="1 2">
    <name type="scientific">Pythium oligandrum</name>
    <name type="common">Mycoparasitic fungus</name>
    <dbReference type="NCBI Taxonomy" id="41045"/>
    <lineage>
        <taxon>Eukaryota</taxon>
        <taxon>Sar</taxon>
        <taxon>Stramenopiles</taxon>
        <taxon>Oomycota</taxon>
        <taxon>Peronosporomycetes</taxon>
        <taxon>Pythiales</taxon>
        <taxon>Pythiaceae</taxon>
        <taxon>Pythium</taxon>
    </lineage>
</organism>
<sequence>MVQYHLAGRVNCEDYVICERLLDILNVSLPDFAVTKTPYRQDQWSAAAAELSRVYGLRLPTASGAVICDVVVWSDTGRLVSTDADSFSTFALRTYGVQLDLTEAEVTLYMRANVDELRQQSKKIPSK</sequence>
<reference evidence="1" key="1">
    <citation type="submission" date="2019-03" db="EMBL/GenBank/DDBJ databases">
        <title>Long read genome sequence of the mycoparasitic Pythium oligandrum ATCC 38472 isolated from sugarbeet rhizosphere.</title>
        <authorList>
            <person name="Gaulin E."/>
        </authorList>
    </citation>
    <scope>NUCLEOTIDE SEQUENCE</scope>
    <source>
        <strain evidence="1">ATCC 38472_TT</strain>
    </source>
</reference>
<accession>A0A8K1CC51</accession>
<dbReference type="EMBL" id="SPLM01000108">
    <property type="protein sequence ID" value="TMW60669.1"/>
    <property type="molecule type" value="Genomic_DNA"/>
</dbReference>
<protein>
    <submittedName>
        <fullName evidence="1">Uncharacterized protein</fullName>
    </submittedName>
</protein>
<evidence type="ECO:0000313" key="1">
    <source>
        <dbReference type="EMBL" id="TMW60669.1"/>
    </source>
</evidence>
<comment type="caution">
    <text evidence="1">The sequence shown here is derived from an EMBL/GenBank/DDBJ whole genome shotgun (WGS) entry which is preliminary data.</text>
</comment>
<evidence type="ECO:0000313" key="2">
    <source>
        <dbReference type="Proteomes" id="UP000794436"/>
    </source>
</evidence>
<proteinExistence type="predicted"/>